<evidence type="ECO:0000256" key="9">
    <source>
        <dbReference type="ARBA" id="ARBA00023242"/>
    </source>
</evidence>
<evidence type="ECO:0000313" key="12">
    <source>
        <dbReference type="EMBL" id="WZN62953.1"/>
    </source>
</evidence>
<dbReference type="CDD" id="cd09232">
    <property type="entry name" value="Snurportin-1_C"/>
    <property type="match status" value="1"/>
</dbReference>
<evidence type="ECO:0000256" key="10">
    <source>
        <dbReference type="SAM" id="MobiDB-lite"/>
    </source>
</evidence>
<keyword evidence="13" id="KW-1185">Reference proteome</keyword>
<accession>A0AAX4PAL4</accession>
<evidence type="ECO:0000313" key="13">
    <source>
        <dbReference type="Proteomes" id="UP001472866"/>
    </source>
</evidence>
<comment type="function">
    <text evidence="1">Functions as an U snRNP-specific nuclear import adapter. Involved in the trimethylguanosine (m3G)-cap-dependent nuclear import of U snRNPs. Binds specifically to the terminal m3G-cap U snRNAs.</text>
</comment>
<comment type="subcellular location">
    <subcellularLocation>
        <location evidence="3">Cytoplasm</location>
    </subcellularLocation>
    <subcellularLocation>
        <location evidence="2">Nucleus</location>
    </subcellularLocation>
</comment>
<sequence length="422" mass="46774">MEPTSRRREGLKSLSRWQRERRQRALECVRERRQQSREAQLEARRLASPGAREDAPSAAAVVQREDEDLPDAEVADLLLSKISSSSLPRQGSKRYRDSKRHHASRLLQLEWLIDVPEDLHTSWFVVARPEGPRCLVVASNGSTVTRKKNGAFHKKFESGLPNGSAETQTSTRSGGAETVLDAVFHEPTKTFYVTDCVQWDGYSLADCDFEFRMFWLSQRLPSAAEGGSDVDVGQDFAVVAAIAQPADRDAIARAYAASGSAGYATDGLVFTHRDCPYSARDGRPTPLCLQWKDSRCSRYPIDTDDSGVVLERQAVVLEVQRDGRSVGTGDDPPVVLGSIPQDFAERQNGLLRPGMLLRFELGAAGFTFGPEGRPVGASLELKGVSGARVRGDLLSRILFQHLSRTRQVNYDDLVREARMEVE</sequence>
<gene>
    <name evidence="12" type="ORF">HKI87_06g44980</name>
</gene>
<proteinExistence type="inferred from homology"/>
<dbReference type="Proteomes" id="UP001472866">
    <property type="component" value="Chromosome 06"/>
</dbReference>
<feature type="region of interest" description="Disordered" evidence="10">
    <location>
        <begin position="28"/>
        <end position="66"/>
    </location>
</feature>
<evidence type="ECO:0000256" key="6">
    <source>
        <dbReference type="ARBA" id="ARBA00022448"/>
    </source>
</evidence>
<keyword evidence="8" id="KW-0694">RNA-binding</keyword>
<evidence type="ECO:0000256" key="7">
    <source>
        <dbReference type="ARBA" id="ARBA00022490"/>
    </source>
</evidence>
<protein>
    <recommendedName>
        <fullName evidence="5">Snurportin-1</fullName>
    </recommendedName>
</protein>
<keyword evidence="9" id="KW-0539">Nucleus</keyword>
<evidence type="ECO:0000256" key="4">
    <source>
        <dbReference type="ARBA" id="ARBA00007540"/>
    </source>
</evidence>
<comment type="similarity">
    <text evidence="4">Belongs to the snurportin family.</text>
</comment>
<dbReference type="SUPFAM" id="SSF56091">
    <property type="entry name" value="DNA ligase/mRNA capping enzyme, catalytic domain"/>
    <property type="match status" value="1"/>
</dbReference>
<dbReference type="PANTHER" id="PTHR13403">
    <property type="entry name" value="SNURPORTIN1 RNUT1 PROTEIN RNA, U TRANSPORTER 1"/>
    <property type="match status" value="1"/>
</dbReference>
<feature type="compositionally biased region" description="Basic and acidic residues" evidence="10">
    <location>
        <begin position="28"/>
        <end position="55"/>
    </location>
</feature>
<evidence type="ECO:0000256" key="2">
    <source>
        <dbReference type="ARBA" id="ARBA00004123"/>
    </source>
</evidence>
<keyword evidence="7" id="KW-0963">Cytoplasm</keyword>
<feature type="domain" description="Snurportin-1 m3G cap-binding" evidence="11">
    <location>
        <begin position="106"/>
        <end position="279"/>
    </location>
</feature>
<reference evidence="12 13" key="1">
    <citation type="submission" date="2024-03" db="EMBL/GenBank/DDBJ databases">
        <title>Complete genome sequence of the green alga Chloropicon roscoffensis RCC1871.</title>
        <authorList>
            <person name="Lemieux C."/>
            <person name="Pombert J.-F."/>
            <person name="Otis C."/>
            <person name="Turmel M."/>
        </authorList>
    </citation>
    <scope>NUCLEOTIDE SEQUENCE [LARGE SCALE GENOMIC DNA]</scope>
    <source>
        <strain evidence="12 13">RCC1871</strain>
    </source>
</reference>
<dbReference type="PANTHER" id="PTHR13403:SF6">
    <property type="entry name" value="SNURPORTIN-1"/>
    <property type="match status" value="1"/>
</dbReference>
<dbReference type="GO" id="GO:0005634">
    <property type="term" value="C:nucleus"/>
    <property type="evidence" value="ECO:0007669"/>
    <property type="project" value="UniProtKB-SubCell"/>
</dbReference>
<evidence type="ECO:0000256" key="1">
    <source>
        <dbReference type="ARBA" id="ARBA00003975"/>
    </source>
</evidence>
<evidence type="ECO:0000259" key="11">
    <source>
        <dbReference type="Pfam" id="PF21974"/>
    </source>
</evidence>
<dbReference type="EMBL" id="CP151506">
    <property type="protein sequence ID" value="WZN62953.1"/>
    <property type="molecule type" value="Genomic_DNA"/>
</dbReference>
<evidence type="ECO:0000256" key="3">
    <source>
        <dbReference type="ARBA" id="ARBA00004496"/>
    </source>
</evidence>
<dbReference type="GO" id="GO:0003723">
    <property type="term" value="F:RNA binding"/>
    <property type="evidence" value="ECO:0007669"/>
    <property type="project" value="UniProtKB-KW"/>
</dbReference>
<evidence type="ECO:0000256" key="5">
    <source>
        <dbReference type="ARBA" id="ARBA00016034"/>
    </source>
</evidence>
<dbReference type="InterPro" id="IPR047857">
    <property type="entry name" value="Snurportin1_C"/>
</dbReference>
<dbReference type="Pfam" id="PF21974">
    <property type="entry name" value="SPN1_m3Gcap_bd"/>
    <property type="match status" value="1"/>
</dbReference>
<name>A0AAX4PAL4_9CHLO</name>
<dbReference type="GO" id="GO:0061015">
    <property type="term" value="P:snRNA import into nucleus"/>
    <property type="evidence" value="ECO:0007669"/>
    <property type="project" value="InterPro"/>
</dbReference>
<dbReference type="AlphaFoldDB" id="A0AAX4PAL4"/>
<dbReference type="GO" id="GO:0005737">
    <property type="term" value="C:cytoplasm"/>
    <property type="evidence" value="ECO:0007669"/>
    <property type="project" value="UniProtKB-SubCell"/>
</dbReference>
<dbReference type="Gene3D" id="3.30.470.30">
    <property type="entry name" value="DNA ligase/mRNA capping enzyme"/>
    <property type="match status" value="1"/>
</dbReference>
<evidence type="ECO:0000256" key="8">
    <source>
        <dbReference type="ARBA" id="ARBA00022884"/>
    </source>
</evidence>
<dbReference type="InterPro" id="IPR017336">
    <property type="entry name" value="Snurportin-1"/>
</dbReference>
<keyword evidence="6" id="KW-0813">Transport</keyword>
<organism evidence="12 13">
    <name type="scientific">Chloropicon roscoffensis</name>
    <dbReference type="NCBI Taxonomy" id="1461544"/>
    <lineage>
        <taxon>Eukaryota</taxon>
        <taxon>Viridiplantae</taxon>
        <taxon>Chlorophyta</taxon>
        <taxon>Chloropicophyceae</taxon>
        <taxon>Chloropicales</taxon>
        <taxon>Chloropicaceae</taxon>
        <taxon>Chloropicon</taxon>
    </lineage>
</organism>